<dbReference type="RefSeq" id="WP_142607714.1">
    <property type="nucleotide sequence ID" value="NZ_VDGG01000024.1"/>
</dbReference>
<dbReference type="AlphaFoldDB" id="A0A544T799"/>
<organism evidence="1 2">
    <name type="scientific">Psychrobacillus soli</name>
    <dbReference type="NCBI Taxonomy" id="1543965"/>
    <lineage>
        <taxon>Bacteria</taxon>
        <taxon>Bacillati</taxon>
        <taxon>Bacillota</taxon>
        <taxon>Bacilli</taxon>
        <taxon>Bacillales</taxon>
        <taxon>Bacillaceae</taxon>
        <taxon>Psychrobacillus</taxon>
    </lineage>
</organism>
<dbReference type="InterPro" id="IPR025616">
    <property type="entry name" value="YpjP"/>
</dbReference>
<accession>A0A544T799</accession>
<reference evidence="1 2" key="1">
    <citation type="submission" date="2019-05" db="EMBL/GenBank/DDBJ databases">
        <title>Psychrobacillus vulpis sp. nov., a new species isolated from feces of a red fox that inhabits in The Tablas de Daimiel Natural Park, Albacete, Spain.</title>
        <authorList>
            <person name="Rodriguez M."/>
            <person name="Reina J.C."/>
            <person name="Bejar V."/>
            <person name="Llamas I."/>
        </authorList>
    </citation>
    <scope>NUCLEOTIDE SEQUENCE [LARGE SCALE GENOMIC DNA]</scope>
    <source>
        <strain evidence="1 2">NHI-2</strain>
    </source>
</reference>
<sequence length="194" mass="22645">MKKWFQKTIIIAVAFLTFGLISPNHLIWEQLLDNKNPTKSIASDANTSEFEQVTIIDSLDSPNLSETISKAAREQAYIKFGNRIGPVIQDEFDDVIFPRMQEVIDTTIAKVESDKIANLSITEHPSGEYHEKIFHIYNENTRKDFIRFHVRTDKKPQDGYYFNFHYHLAEDNYSKHYALGEIFWSKNTPPKWLS</sequence>
<dbReference type="Pfam" id="PF14005">
    <property type="entry name" value="YpjP"/>
    <property type="match status" value="1"/>
</dbReference>
<evidence type="ECO:0000313" key="2">
    <source>
        <dbReference type="Proteomes" id="UP000318937"/>
    </source>
</evidence>
<keyword evidence="2" id="KW-1185">Reference proteome</keyword>
<comment type="caution">
    <text evidence="1">The sequence shown here is derived from an EMBL/GenBank/DDBJ whole genome shotgun (WGS) entry which is preliminary data.</text>
</comment>
<dbReference type="EMBL" id="VDGG01000024">
    <property type="protein sequence ID" value="TQR13332.1"/>
    <property type="molecule type" value="Genomic_DNA"/>
</dbReference>
<proteinExistence type="predicted"/>
<name>A0A544T799_9BACI</name>
<evidence type="ECO:0000313" key="1">
    <source>
        <dbReference type="EMBL" id="TQR13332.1"/>
    </source>
</evidence>
<gene>
    <name evidence="1" type="ORF">FG383_12435</name>
</gene>
<dbReference type="Proteomes" id="UP000318937">
    <property type="component" value="Unassembled WGS sequence"/>
</dbReference>
<evidence type="ECO:0008006" key="3">
    <source>
        <dbReference type="Google" id="ProtNLM"/>
    </source>
</evidence>
<dbReference type="OrthoDB" id="2435352at2"/>
<protein>
    <recommendedName>
        <fullName evidence="3">Cell division protein FtsK</fullName>
    </recommendedName>
</protein>